<dbReference type="Proteomes" id="UP000092600">
    <property type="component" value="Unassembled WGS sequence"/>
</dbReference>
<name>A0A199UT50_ANACO</name>
<protein>
    <submittedName>
        <fullName evidence="1">Uncharacterized protein</fullName>
    </submittedName>
</protein>
<evidence type="ECO:0000313" key="1">
    <source>
        <dbReference type="EMBL" id="OAY67811.1"/>
    </source>
</evidence>
<reference evidence="1 2" key="1">
    <citation type="journal article" date="2016" name="DNA Res.">
        <title>The draft genome of MD-2 pineapple using hybrid error correction of long reads.</title>
        <authorList>
            <person name="Redwan R.M."/>
            <person name="Saidin A."/>
            <person name="Kumar S.V."/>
        </authorList>
    </citation>
    <scope>NUCLEOTIDE SEQUENCE [LARGE SCALE GENOMIC DNA]</scope>
    <source>
        <strain evidence="2">cv. MD2</strain>
        <tissue evidence="1">Leaf</tissue>
    </source>
</reference>
<gene>
    <name evidence="1" type="ORF">ACMD2_21620</name>
</gene>
<sequence length="25" mass="3219">MSMLFMSIFTSVFMHYRVWHWHLCK</sequence>
<evidence type="ECO:0000313" key="2">
    <source>
        <dbReference type="Proteomes" id="UP000092600"/>
    </source>
</evidence>
<accession>A0A199UT50</accession>
<proteinExistence type="predicted"/>
<dbReference type="AlphaFoldDB" id="A0A199UT50"/>
<organism evidence="1 2">
    <name type="scientific">Ananas comosus</name>
    <name type="common">Pineapple</name>
    <name type="synonym">Ananas ananas</name>
    <dbReference type="NCBI Taxonomy" id="4615"/>
    <lineage>
        <taxon>Eukaryota</taxon>
        <taxon>Viridiplantae</taxon>
        <taxon>Streptophyta</taxon>
        <taxon>Embryophyta</taxon>
        <taxon>Tracheophyta</taxon>
        <taxon>Spermatophyta</taxon>
        <taxon>Magnoliopsida</taxon>
        <taxon>Liliopsida</taxon>
        <taxon>Poales</taxon>
        <taxon>Bromeliaceae</taxon>
        <taxon>Bromelioideae</taxon>
        <taxon>Ananas</taxon>
    </lineage>
</organism>
<dbReference type="EMBL" id="LSRQ01005276">
    <property type="protein sequence ID" value="OAY67811.1"/>
    <property type="molecule type" value="Genomic_DNA"/>
</dbReference>
<comment type="caution">
    <text evidence="1">The sequence shown here is derived from an EMBL/GenBank/DDBJ whole genome shotgun (WGS) entry which is preliminary data.</text>
</comment>